<keyword evidence="5" id="KW-0378">Hydrolase</keyword>
<feature type="non-terminal residue" evidence="5">
    <location>
        <position position="403"/>
    </location>
</feature>
<evidence type="ECO:0000313" key="6">
    <source>
        <dbReference type="Proteomes" id="UP000326924"/>
    </source>
</evidence>
<dbReference type="GO" id="GO:0016740">
    <property type="term" value="F:transferase activity"/>
    <property type="evidence" value="ECO:0007669"/>
    <property type="project" value="UniProtKB-KW"/>
</dbReference>
<organism evidence="5 6">
    <name type="scientific">Sphaerosporella brunnea</name>
    <dbReference type="NCBI Taxonomy" id="1250544"/>
    <lineage>
        <taxon>Eukaryota</taxon>
        <taxon>Fungi</taxon>
        <taxon>Dikarya</taxon>
        <taxon>Ascomycota</taxon>
        <taxon>Pezizomycotina</taxon>
        <taxon>Pezizomycetes</taxon>
        <taxon>Pezizales</taxon>
        <taxon>Pyronemataceae</taxon>
        <taxon>Sphaerosporella</taxon>
    </lineage>
</organism>
<protein>
    <submittedName>
        <fullName evidence="5">Acyl transferase/acyl hydrolase/lysophospholipase</fullName>
    </submittedName>
</protein>
<dbReference type="InParanoid" id="A0A5J5F4U8"/>
<feature type="non-terminal residue" evidence="5">
    <location>
        <position position="1"/>
    </location>
</feature>
<feature type="short sequence motif" description="GXGXXG" evidence="2">
    <location>
        <begin position="11"/>
        <end position="16"/>
    </location>
</feature>
<evidence type="ECO:0000256" key="2">
    <source>
        <dbReference type="PROSITE-ProRule" id="PRU01161"/>
    </source>
</evidence>
<keyword evidence="5" id="KW-0808">Transferase</keyword>
<dbReference type="PANTHER" id="PTHR24185:SF4">
    <property type="entry name" value="SERINE HYDROLASE, PUTATIVE (AFU_ORTHOLOGUE AFUA_2G07870)-RELATED"/>
    <property type="match status" value="1"/>
</dbReference>
<dbReference type="EMBL" id="VXIS01000037">
    <property type="protein sequence ID" value="KAA8911305.1"/>
    <property type="molecule type" value="Genomic_DNA"/>
</dbReference>
<feature type="domain" description="PNPLA" evidence="4">
    <location>
        <begin position="7"/>
        <end position="264"/>
    </location>
</feature>
<dbReference type="GO" id="GO:0019369">
    <property type="term" value="P:arachidonate metabolic process"/>
    <property type="evidence" value="ECO:0007669"/>
    <property type="project" value="TreeGrafter"/>
</dbReference>
<dbReference type="AlphaFoldDB" id="A0A5J5F4U8"/>
<dbReference type="SUPFAM" id="SSF52151">
    <property type="entry name" value="FabD/lysophospholipase-like"/>
    <property type="match status" value="1"/>
</dbReference>
<evidence type="ECO:0000259" key="4">
    <source>
        <dbReference type="PROSITE" id="PS51635"/>
    </source>
</evidence>
<sequence>QPPLRLLSLDGGGVRGFSTLLLIQELMLHLFVELEGRAPRPEEIPKPCDHFDLIGGVGTGGLIAILLGRLRLDLETCKDVYVKVSKRVFQSNKTVAGLPLKKTLFKASRLAESIKALVREFEYPAPEYDAFISYSSPRAPGTPASHHQKLQSAWDASSTEGSATSGSQGRQDTGNGNALLLDRRPDRCKCLLMATFKGSDENTPPAFLRTYESTQSTAISPKCTIWEAGRATAAHWPAFKPIQIGHDIFIDEGSGRYSPVMQVLEEAMVHEWPGREVGVLVSIGSGKRQATANNGNASSIRREHSSAFLRSTPLGKFVDAKQKHMHKLDDCEKIHQELLRDLDKTGMPPDNYYRLNVEVGMGDFGINEWSRMAEISTSTRKYLSKPEIHAMNRSCAEKMAAIH</sequence>
<evidence type="ECO:0000256" key="1">
    <source>
        <dbReference type="ARBA" id="ARBA00023098"/>
    </source>
</evidence>
<proteinExistence type="predicted"/>
<comment type="caution">
    <text evidence="5">The sequence shown here is derived from an EMBL/GenBank/DDBJ whole genome shotgun (WGS) entry which is preliminary data.</text>
</comment>
<dbReference type="Proteomes" id="UP000326924">
    <property type="component" value="Unassembled WGS sequence"/>
</dbReference>
<dbReference type="Gene3D" id="3.40.1090.10">
    <property type="entry name" value="Cytosolic phospholipase A2 catalytic domain"/>
    <property type="match status" value="1"/>
</dbReference>
<dbReference type="PANTHER" id="PTHR24185">
    <property type="entry name" value="CALCIUM-INDEPENDENT PHOSPHOLIPASE A2-GAMMA"/>
    <property type="match status" value="1"/>
</dbReference>
<evidence type="ECO:0000313" key="5">
    <source>
        <dbReference type="EMBL" id="KAA8911305.1"/>
    </source>
</evidence>
<reference evidence="5 6" key="1">
    <citation type="submission" date="2019-09" db="EMBL/GenBank/DDBJ databases">
        <title>Draft genome of the ectomycorrhizal ascomycete Sphaerosporella brunnea.</title>
        <authorList>
            <consortium name="DOE Joint Genome Institute"/>
            <person name="Benucci G.M."/>
            <person name="Marozzi G."/>
            <person name="Antonielli L."/>
            <person name="Sanchez S."/>
            <person name="Marco P."/>
            <person name="Wang X."/>
            <person name="Falini L.B."/>
            <person name="Barry K."/>
            <person name="Haridas S."/>
            <person name="Lipzen A."/>
            <person name="Labutti K."/>
            <person name="Grigoriev I.V."/>
            <person name="Murat C."/>
            <person name="Martin F."/>
            <person name="Albertini E."/>
            <person name="Donnini D."/>
            <person name="Bonito G."/>
        </authorList>
    </citation>
    <scope>NUCLEOTIDE SEQUENCE [LARGE SCALE GENOMIC DNA]</scope>
    <source>
        <strain evidence="5 6">Sb_GMNB300</strain>
    </source>
</reference>
<dbReference type="InterPro" id="IPR016035">
    <property type="entry name" value="Acyl_Trfase/lysoPLipase"/>
</dbReference>
<feature type="region of interest" description="Disordered" evidence="3">
    <location>
        <begin position="139"/>
        <end position="180"/>
    </location>
</feature>
<dbReference type="PROSITE" id="PS51635">
    <property type="entry name" value="PNPLA"/>
    <property type="match status" value="1"/>
</dbReference>
<evidence type="ECO:0000256" key="3">
    <source>
        <dbReference type="SAM" id="MobiDB-lite"/>
    </source>
</evidence>
<dbReference type="GO" id="GO:0016020">
    <property type="term" value="C:membrane"/>
    <property type="evidence" value="ECO:0007669"/>
    <property type="project" value="TreeGrafter"/>
</dbReference>
<name>A0A5J5F4U8_9PEZI</name>
<dbReference type="OrthoDB" id="630895at2759"/>
<comment type="caution">
    <text evidence="2">Lacks conserved residue(s) required for the propagation of feature annotation.</text>
</comment>
<feature type="compositionally biased region" description="Low complexity" evidence="3">
    <location>
        <begin position="156"/>
        <end position="167"/>
    </location>
</feature>
<keyword evidence="1" id="KW-0443">Lipid metabolism</keyword>
<dbReference type="Pfam" id="PF01734">
    <property type="entry name" value="Patatin"/>
    <property type="match status" value="1"/>
</dbReference>
<dbReference type="InterPro" id="IPR002641">
    <property type="entry name" value="PNPLA_dom"/>
</dbReference>
<accession>A0A5J5F4U8</accession>
<keyword evidence="6" id="KW-1185">Reference proteome</keyword>
<dbReference type="GO" id="GO:0047499">
    <property type="term" value="F:calcium-independent phospholipase A2 activity"/>
    <property type="evidence" value="ECO:0007669"/>
    <property type="project" value="TreeGrafter"/>
</dbReference>
<dbReference type="GO" id="GO:0046486">
    <property type="term" value="P:glycerolipid metabolic process"/>
    <property type="evidence" value="ECO:0007669"/>
    <property type="project" value="UniProtKB-ARBA"/>
</dbReference>
<gene>
    <name evidence="5" type="ORF">FN846DRAFT_755849</name>
</gene>